<dbReference type="EMBL" id="JAAKZX010000028">
    <property type="protein sequence ID" value="NGO42876.1"/>
    <property type="molecule type" value="Genomic_DNA"/>
</dbReference>
<dbReference type="InterPro" id="IPR000600">
    <property type="entry name" value="ROK"/>
</dbReference>
<comment type="caution">
    <text evidence="8">The sequence shown here is derived from an EMBL/GenBank/DDBJ whole genome shotgun (WGS) entry which is preliminary data.</text>
</comment>
<gene>
    <name evidence="8" type="primary">nagA</name>
    <name evidence="8" type="ORF">G6048_12095</name>
</gene>
<dbReference type="InterPro" id="IPR043129">
    <property type="entry name" value="ATPase_NBD"/>
</dbReference>
<evidence type="ECO:0000256" key="3">
    <source>
        <dbReference type="ARBA" id="ARBA00022723"/>
    </source>
</evidence>
<dbReference type="PANTHER" id="PTHR11113">
    <property type="entry name" value="N-ACETYLGLUCOSAMINE-6-PHOSPHATE DEACETYLASE"/>
    <property type="match status" value="1"/>
</dbReference>
<dbReference type="SUPFAM" id="SSF51338">
    <property type="entry name" value="Composite domain of metallo-dependent hydrolases"/>
    <property type="match status" value="1"/>
</dbReference>
<sequence length="728" mass="75034">MKHVIALDVGGTGMKAALVGADGALLHQARRATGRERGPDAVVESILGFAAELRAHGERHFGEPASAAGIAVPGIVDAERGLAVYAANLGWRNVPLRDLLGERLYGVPVALGHDVRTGGLAEGRLGAGRGADRFLFVPLGTGIAGAIGIDGRVEAGAHGFAGEIGHIVVRPGGTPCPCGQRGCLERYASASAVSAAWAEASGDPKADAADCAQAVRSGDPRAQAVWQEAVDAFADGLVTALTLLDPRTLIIGGGLAEAGETLFTPLRTAVERRVTFQKLPSIVPAALGDTAGCLGAGLLAWDVLDTTPTKPEETTVTATLLGARDETSCGSATAGARPAKTDPQPKTGKEPVVLAGAKVVLPTGIVDDGRVIVDGTRIAGSAPDDATRVDLRGHWLVPGFVDIHNHGGGGASFTSGTVDDILKGVHTHRLHGTTTIVASTVTGDMDVLAQRAGLLSELAEQGDLAGIHFEGPFISPCRKGAHSEELLRHPDPAEVRKLIDAARGQARMVTLATELPGGIDSVRLLAEHGVIAAIGHTDATYEQTVEAIEAGATVATHLYNAMPVLGHRAPGPIAALLEDERITVELINDGTHLHPASLQLAFRHAGADRVALITDAMDAAGFGDGRYMLGPLEVEVSEGVARLVEGGSIAGSTLTLDRAFKRAVTVDGLSVEDVVAAISATPARLLGLYDRVGSLEPGKDADLVILDADFALKGVMRRGEWVVEPQLG</sequence>
<evidence type="ECO:0000256" key="5">
    <source>
        <dbReference type="ARBA" id="ARBA00023277"/>
    </source>
</evidence>
<dbReference type="NCBIfam" id="TIGR00221">
    <property type="entry name" value="nagA"/>
    <property type="match status" value="1"/>
</dbReference>
<keyword evidence="3" id="KW-0479">Metal-binding</keyword>
<dbReference type="Proteomes" id="UP001518140">
    <property type="component" value="Unassembled WGS sequence"/>
</dbReference>
<dbReference type="SUPFAM" id="SSF53067">
    <property type="entry name" value="Actin-like ATPase domain"/>
    <property type="match status" value="1"/>
</dbReference>
<dbReference type="InterPro" id="IPR006680">
    <property type="entry name" value="Amidohydro-rel"/>
</dbReference>
<evidence type="ECO:0000256" key="1">
    <source>
        <dbReference type="ARBA" id="ARBA00006479"/>
    </source>
</evidence>
<keyword evidence="4 8" id="KW-0378">Hydrolase</keyword>
<comment type="similarity">
    <text evidence="2">Belongs to the metallo-dependent hydrolases superfamily. NagA family.</text>
</comment>
<dbReference type="InterPro" id="IPR003764">
    <property type="entry name" value="GlcNAc_6-P_deAcase"/>
</dbReference>
<reference evidence="8 9" key="1">
    <citation type="submission" date="2020-02" db="EMBL/GenBank/DDBJ databases">
        <title>Whole-genome analyses of novel actinobacteria.</title>
        <authorList>
            <person name="Sahin N."/>
            <person name="Tokatli A."/>
        </authorList>
    </citation>
    <scope>NUCLEOTIDE SEQUENCE [LARGE SCALE GENOMIC DNA]</scope>
    <source>
        <strain evidence="8 9">YC419</strain>
    </source>
</reference>
<dbReference type="Gene3D" id="3.30.420.40">
    <property type="match status" value="2"/>
</dbReference>
<comment type="similarity">
    <text evidence="1">Belongs to the ROK (NagC/XylR) family.</text>
</comment>
<keyword evidence="5" id="KW-0119">Carbohydrate metabolism</keyword>
<accession>A0ABX0DLZ7</accession>
<feature type="domain" description="Amidohydrolase-related" evidence="7">
    <location>
        <begin position="396"/>
        <end position="722"/>
    </location>
</feature>
<feature type="region of interest" description="Disordered" evidence="6">
    <location>
        <begin position="327"/>
        <end position="349"/>
    </location>
</feature>
<keyword evidence="9" id="KW-1185">Reference proteome</keyword>
<dbReference type="Pfam" id="PF00480">
    <property type="entry name" value="ROK"/>
    <property type="match status" value="1"/>
</dbReference>
<evidence type="ECO:0000256" key="2">
    <source>
        <dbReference type="ARBA" id="ARBA00010716"/>
    </source>
</evidence>
<evidence type="ECO:0000256" key="4">
    <source>
        <dbReference type="ARBA" id="ARBA00022801"/>
    </source>
</evidence>
<dbReference type="EC" id="3.5.1.25" evidence="8"/>
<name>A0ABX0DLZ7_9ACTN</name>
<dbReference type="Gene3D" id="2.30.40.10">
    <property type="entry name" value="Urease, subunit C, domain 1"/>
    <property type="match status" value="1"/>
</dbReference>
<dbReference type="Gene3D" id="3.20.20.140">
    <property type="entry name" value="Metal-dependent hydrolases"/>
    <property type="match status" value="1"/>
</dbReference>
<evidence type="ECO:0000256" key="6">
    <source>
        <dbReference type="SAM" id="MobiDB-lite"/>
    </source>
</evidence>
<evidence type="ECO:0000313" key="9">
    <source>
        <dbReference type="Proteomes" id="UP001518140"/>
    </source>
</evidence>
<evidence type="ECO:0000313" key="8">
    <source>
        <dbReference type="EMBL" id="NGO42876.1"/>
    </source>
</evidence>
<dbReference type="PANTHER" id="PTHR11113:SF14">
    <property type="entry name" value="N-ACETYLGLUCOSAMINE-6-PHOSPHATE DEACETYLASE"/>
    <property type="match status" value="1"/>
</dbReference>
<organism evidence="8 9">
    <name type="scientific">Streptomyces ureilyticus</name>
    <dbReference type="NCBI Taxonomy" id="1775131"/>
    <lineage>
        <taxon>Bacteria</taxon>
        <taxon>Bacillati</taxon>
        <taxon>Actinomycetota</taxon>
        <taxon>Actinomycetes</taxon>
        <taxon>Kitasatosporales</taxon>
        <taxon>Streptomycetaceae</taxon>
        <taxon>Streptomyces</taxon>
    </lineage>
</organism>
<dbReference type="InterPro" id="IPR011059">
    <property type="entry name" value="Metal-dep_hydrolase_composite"/>
</dbReference>
<evidence type="ECO:0000259" key="7">
    <source>
        <dbReference type="Pfam" id="PF01979"/>
    </source>
</evidence>
<dbReference type="GO" id="GO:0008448">
    <property type="term" value="F:N-acetylglucosamine-6-phosphate deacetylase activity"/>
    <property type="evidence" value="ECO:0007669"/>
    <property type="project" value="UniProtKB-EC"/>
</dbReference>
<proteinExistence type="inferred from homology"/>
<protein>
    <submittedName>
        <fullName evidence="8">N-acetylglucosamine-6-phosphate deacetylase</fullName>
        <ecNumber evidence="8">3.5.1.25</ecNumber>
    </submittedName>
</protein>
<dbReference type="SUPFAM" id="SSF51556">
    <property type="entry name" value="Metallo-dependent hydrolases"/>
    <property type="match status" value="1"/>
</dbReference>
<dbReference type="CDD" id="cd00854">
    <property type="entry name" value="NagA"/>
    <property type="match status" value="1"/>
</dbReference>
<dbReference type="Pfam" id="PF01979">
    <property type="entry name" value="Amidohydro_1"/>
    <property type="match status" value="1"/>
</dbReference>
<dbReference type="InterPro" id="IPR032466">
    <property type="entry name" value="Metal_Hydrolase"/>
</dbReference>